<dbReference type="HOGENOM" id="CLU_2456302_0_0_1"/>
<gene>
    <name evidence="2" type="ORF">AG1IA_07187</name>
</gene>
<dbReference type="Proteomes" id="UP000011668">
    <property type="component" value="Unassembled WGS sequence"/>
</dbReference>
<dbReference type="EMBL" id="AFRT01002048">
    <property type="protein sequence ID" value="ELU38791.1"/>
    <property type="molecule type" value="Genomic_DNA"/>
</dbReference>
<evidence type="ECO:0000313" key="3">
    <source>
        <dbReference type="Proteomes" id="UP000011668"/>
    </source>
</evidence>
<accession>L8WKV5</accession>
<proteinExistence type="predicted"/>
<name>L8WKV5_THACA</name>
<organism evidence="2 3">
    <name type="scientific">Thanatephorus cucumeris (strain AG1-IA)</name>
    <name type="common">Rice sheath blight fungus</name>
    <name type="synonym">Rhizoctonia solani</name>
    <dbReference type="NCBI Taxonomy" id="983506"/>
    <lineage>
        <taxon>Eukaryota</taxon>
        <taxon>Fungi</taxon>
        <taxon>Dikarya</taxon>
        <taxon>Basidiomycota</taxon>
        <taxon>Agaricomycotina</taxon>
        <taxon>Agaricomycetes</taxon>
        <taxon>Cantharellales</taxon>
        <taxon>Ceratobasidiaceae</taxon>
        <taxon>Rhizoctonia</taxon>
        <taxon>Rhizoctonia solani AG-1</taxon>
    </lineage>
</organism>
<sequence>MVNASVHAHMGPGATSGTGSVVDEQGVECLSLESVVQPHMLQAGLGRLSLAEANATGDLSDGVSIEKTTSAEPNQLVSNRLVFISKQPY</sequence>
<keyword evidence="3" id="KW-1185">Reference proteome</keyword>
<dbReference type="STRING" id="983506.L8WKV5"/>
<evidence type="ECO:0000313" key="2">
    <source>
        <dbReference type="EMBL" id="ELU38791.1"/>
    </source>
</evidence>
<reference evidence="2 3" key="1">
    <citation type="journal article" date="2013" name="Nat. Commun.">
        <title>The evolution and pathogenic mechanisms of the rice sheath blight pathogen.</title>
        <authorList>
            <person name="Zheng A."/>
            <person name="Lin R."/>
            <person name="Xu L."/>
            <person name="Qin P."/>
            <person name="Tang C."/>
            <person name="Ai P."/>
            <person name="Zhang D."/>
            <person name="Liu Y."/>
            <person name="Sun Z."/>
            <person name="Feng H."/>
            <person name="Wang Y."/>
            <person name="Chen Y."/>
            <person name="Liang X."/>
            <person name="Fu R."/>
            <person name="Li Q."/>
            <person name="Zhang J."/>
            <person name="Yu X."/>
            <person name="Xie Z."/>
            <person name="Ding L."/>
            <person name="Guan P."/>
            <person name="Tang J."/>
            <person name="Liang Y."/>
            <person name="Wang S."/>
            <person name="Deng Q."/>
            <person name="Li S."/>
            <person name="Zhu J."/>
            <person name="Wang L."/>
            <person name="Liu H."/>
            <person name="Li P."/>
        </authorList>
    </citation>
    <scope>NUCLEOTIDE SEQUENCE [LARGE SCALE GENOMIC DNA]</scope>
    <source>
        <strain evidence="3">AG-1 IA</strain>
    </source>
</reference>
<evidence type="ECO:0000256" key="1">
    <source>
        <dbReference type="SAM" id="MobiDB-lite"/>
    </source>
</evidence>
<feature type="region of interest" description="Disordered" evidence="1">
    <location>
        <begin position="1"/>
        <end position="20"/>
    </location>
</feature>
<protein>
    <submittedName>
        <fullName evidence="2">Uncharacterized protein</fullName>
    </submittedName>
</protein>
<comment type="caution">
    <text evidence="2">The sequence shown here is derived from an EMBL/GenBank/DDBJ whole genome shotgun (WGS) entry which is preliminary data.</text>
</comment>
<dbReference type="AlphaFoldDB" id="L8WKV5"/>
<dbReference type="OrthoDB" id="608866at2759"/>